<dbReference type="PANTHER" id="PTHR34210:SF1">
    <property type="entry name" value="OS03G0274700 PROTEIN"/>
    <property type="match status" value="1"/>
</dbReference>
<dbReference type="RefSeq" id="XP_003558237.2">
    <property type="nucleotide sequence ID" value="XM_003558189.4"/>
</dbReference>
<dbReference type="PANTHER" id="PTHR34210">
    <property type="entry name" value="OS01G0252900 PROTEIN"/>
    <property type="match status" value="1"/>
</dbReference>
<feature type="region of interest" description="Disordered" evidence="1">
    <location>
        <begin position="1"/>
        <end position="52"/>
    </location>
</feature>
<reference evidence="2" key="2">
    <citation type="submission" date="2017-06" db="EMBL/GenBank/DDBJ databases">
        <title>WGS assembly of Brachypodium distachyon.</title>
        <authorList>
            <consortium name="The International Brachypodium Initiative"/>
            <person name="Lucas S."/>
            <person name="Harmon-Smith M."/>
            <person name="Lail K."/>
            <person name="Tice H."/>
            <person name="Grimwood J."/>
            <person name="Bruce D."/>
            <person name="Barry K."/>
            <person name="Shu S."/>
            <person name="Lindquist E."/>
            <person name="Wang M."/>
            <person name="Pitluck S."/>
            <person name="Vogel J.P."/>
            <person name="Garvin D.F."/>
            <person name="Mockler T.C."/>
            <person name="Schmutz J."/>
            <person name="Rokhsar D."/>
            <person name="Bevan M.W."/>
        </authorList>
    </citation>
    <scope>NUCLEOTIDE SEQUENCE</scope>
    <source>
        <strain evidence="2">Bd21</strain>
    </source>
</reference>
<feature type="compositionally biased region" description="Polar residues" evidence="1">
    <location>
        <begin position="126"/>
        <end position="139"/>
    </location>
</feature>
<protein>
    <submittedName>
        <fullName evidence="2 3">Uncharacterized protein</fullName>
    </submittedName>
</protein>
<reference evidence="3" key="3">
    <citation type="submission" date="2018-08" db="UniProtKB">
        <authorList>
            <consortium name="EnsemblPlants"/>
        </authorList>
    </citation>
    <scope>IDENTIFICATION</scope>
    <source>
        <strain evidence="3">cv. Bd21</strain>
    </source>
</reference>
<gene>
    <name evidence="3" type="primary">LOC100831278</name>
    <name evidence="2" type="ORF">BRADI_1g66670v3</name>
</gene>
<name>A0A0Q3HHV4_BRADI</name>
<feature type="compositionally biased region" description="Basic and acidic residues" evidence="1">
    <location>
        <begin position="8"/>
        <end position="30"/>
    </location>
</feature>
<proteinExistence type="predicted"/>
<dbReference type="Gramene" id="KQK22344">
    <property type="protein sequence ID" value="KQK22344"/>
    <property type="gene ID" value="BRADI_1g66670v3"/>
</dbReference>
<dbReference type="OrthoDB" id="1899623at2759"/>
<reference evidence="2 3" key="1">
    <citation type="journal article" date="2010" name="Nature">
        <title>Genome sequencing and analysis of the model grass Brachypodium distachyon.</title>
        <authorList>
            <consortium name="International Brachypodium Initiative"/>
        </authorList>
    </citation>
    <scope>NUCLEOTIDE SEQUENCE [LARGE SCALE GENOMIC DNA]</scope>
    <source>
        <strain evidence="2 3">Bd21</strain>
    </source>
</reference>
<dbReference type="FunCoup" id="A0A0Q3HHV4">
    <property type="interactions" value="1838"/>
</dbReference>
<evidence type="ECO:0000256" key="1">
    <source>
        <dbReference type="SAM" id="MobiDB-lite"/>
    </source>
</evidence>
<evidence type="ECO:0000313" key="3">
    <source>
        <dbReference type="EnsemblPlants" id="KQK22344"/>
    </source>
</evidence>
<organism evidence="2">
    <name type="scientific">Brachypodium distachyon</name>
    <name type="common">Purple false brome</name>
    <name type="synonym">Trachynia distachya</name>
    <dbReference type="NCBI Taxonomy" id="15368"/>
    <lineage>
        <taxon>Eukaryota</taxon>
        <taxon>Viridiplantae</taxon>
        <taxon>Streptophyta</taxon>
        <taxon>Embryophyta</taxon>
        <taxon>Tracheophyta</taxon>
        <taxon>Spermatophyta</taxon>
        <taxon>Magnoliopsida</taxon>
        <taxon>Liliopsida</taxon>
        <taxon>Poales</taxon>
        <taxon>Poaceae</taxon>
        <taxon>BOP clade</taxon>
        <taxon>Pooideae</taxon>
        <taxon>Stipodae</taxon>
        <taxon>Brachypodieae</taxon>
        <taxon>Brachypodium</taxon>
    </lineage>
</organism>
<dbReference type="GeneID" id="100831278"/>
<sequence length="399" mass="44855">MANKKRTERLGIDRTGDGATSETREREPAAARRPRRRILQPRGVAPASPCQTQPAAPLPAALGPLAVAGLVVRQSAVAESSSLPIWLPYLATLVPNLHSVRMRRQGHGQGQYGDADIKSMVTSQLHHYQAQQRVQQLPDNSFPVRDPGQIAGENQYAAPKARQSQWDRGGPNMQNQISPYAYNEGQGAEGTQSFYDRHKSDLKVSLEKQPREESREQPRTDKIEARYEDYNLPRTFEGLEQSFHEDIVILSKELHDAEDAENTRHRETLKEINAQYHEKLLALRARQTTYREEFLRKESLERQQQYRQASMSNYANNIMPREPHVYPKAAAAAATPPAAASGGAYGEAHRGYASGQYESLGERVNYPEFHGGSQGRSHDFEHRSQYPGGRAYNSGGRRF</sequence>
<feature type="region of interest" description="Disordered" evidence="1">
    <location>
        <begin position="126"/>
        <end position="192"/>
    </location>
</feature>
<feature type="compositionally biased region" description="Polar residues" evidence="1">
    <location>
        <begin position="162"/>
        <end position="178"/>
    </location>
</feature>
<dbReference type="STRING" id="15368.A0A0Q3HHV4"/>
<accession>A0A0Q3HHV4</accession>
<evidence type="ECO:0000313" key="4">
    <source>
        <dbReference type="Proteomes" id="UP000008810"/>
    </source>
</evidence>
<dbReference type="Proteomes" id="UP000008810">
    <property type="component" value="Chromosome 1"/>
</dbReference>
<feature type="region of interest" description="Disordered" evidence="1">
    <location>
        <begin position="363"/>
        <end position="399"/>
    </location>
</feature>
<dbReference type="ExpressionAtlas" id="A0A0Q3HHV4">
    <property type="expression patterns" value="baseline and differential"/>
</dbReference>
<dbReference type="AlphaFoldDB" id="A0A0Q3HHV4"/>
<dbReference type="KEGG" id="bdi:100831278"/>
<dbReference type="EMBL" id="CM000880">
    <property type="protein sequence ID" value="KQK22344.1"/>
    <property type="molecule type" value="Genomic_DNA"/>
</dbReference>
<keyword evidence="4" id="KW-1185">Reference proteome</keyword>
<dbReference type="EnsemblPlants" id="KQK22344">
    <property type="protein sequence ID" value="KQK22344"/>
    <property type="gene ID" value="BRADI_1g66670v3"/>
</dbReference>
<evidence type="ECO:0000313" key="2">
    <source>
        <dbReference type="EMBL" id="KQK22344.1"/>
    </source>
</evidence>